<organism evidence="3 4">
    <name type="scientific">Rhodococcus qingshengii</name>
    <dbReference type="NCBI Taxonomy" id="334542"/>
    <lineage>
        <taxon>Bacteria</taxon>
        <taxon>Bacillati</taxon>
        <taxon>Actinomycetota</taxon>
        <taxon>Actinomycetes</taxon>
        <taxon>Mycobacteriales</taxon>
        <taxon>Nocardiaceae</taxon>
        <taxon>Rhodococcus</taxon>
        <taxon>Rhodococcus erythropolis group</taxon>
    </lineage>
</organism>
<proteinExistence type="predicted"/>
<dbReference type="InterPro" id="IPR058488">
    <property type="entry name" value="DUF8175"/>
</dbReference>
<evidence type="ECO:0000313" key="4">
    <source>
        <dbReference type="Proteomes" id="UP000230886"/>
    </source>
</evidence>
<feature type="domain" description="DUF8175" evidence="2">
    <location>
        <begin position="68"/>
        <end position="255"/>
    </location>
</feature>
<gene>
    <name evidence="3" type="ORF">CHR55_26415</name>
</gene>
<feature type="region of interest" description="Disordered" evidence="1">
    <location>
        <begin position="44"/>
        <end position="112"/>
    </location>
</feature>
<name>A0A2A5J483_RHOSG</name>
<evidence type="ECO:0000313" key="3">
    <source>
        <dbReference type="EMBL" id="PCK24323.1"/>
    </source>
</evidence>
<dbReference type="RefSeq" id="WP_099698444.1">
    <property type="nucleotide sequence ID" value="NZ_JBHVWJ010000024.1"/>
</dbReference>
<dbReference type="AlphaFoldDB" id="A0A2A5J483"/>
<dbReference type="EMBL" id="NOVD01000032">
    <property type="protein sequence ID" value="PCK24323.1"/>
    <property type="molecule type" value="Genomic_DNA"/>
</dbReference>
<sequence length="257" mass="26656">MPLTTKQFAPKKSWREPAMIAAGVVAVLVVIFVMASACGGDNPPPPVAGQGGDTAETASSGAATSPASTAAKGSLVPQVPEPARSSSDADWLTRPPQGISWQRVDGVPLPFSASDGPTDISGALASGYTHTPQGAAVAALQISMRLIFSPDFASVVDQQTSVSEDERRQLLTARSAQPSIDADAVGASTLQPAAFKVGDYSDAAATIYFAYPTQTGSYRIARTAVEWSGGDWKYTGRMSSSAPELPDTTDLSTFTRL</sequence>
<comment type="caution">
    <text evidence="3">The sequence shown here is derived from an EMBL/GenBank/DDBJ whole genome shotgun (WGS) entry which is preliminary data.</text>
</comment>
<dbReference type="Pfam" id="PF26526">
    <property type="entry name" value="DUF8175"/>
    <property type="match status" value="1"/>
</dbReference>
<evidence type="ECO:0000259" key="2">
    <source>
        <dbReference type="Pfam" id="PF26526"/>
    </source>
</evidence>
<reference evidence="3 4" key="1">
    <citation type="submission" date="2017-07" db="EMBL/GenBank/DDBJ databases">
        <title>Draft sequence of Rhodococcus enclensis 23b-28.</title>
        <authorList>
            <person name="Besaury L."/>
            <person name="Sancelme M."/>
            <person name="Amato P."/>
            <person name="Lallement A."/>
            <person name="Delort A.-M."/>
        </authorList>
    </citation>
    <scope>NUCLEOTIDE SEQUENCE [LARGE SCALE GENOMIC DNA]</scope>
    <source>
        <strain evidence="3 4">23b-28</strain>
    </source>
</reference>
<evidence type="ECO:0000256" key="1">
    <source>
        <dbReference type="SAM" id="MobiDB-lite"/>
    </source>
</evidence>
<feature type="compositionally biased region" description="Low complexity" evidence="1">
    <location>
        <begin position="53"/>
        <end position="74"/>
    </location>
</feature>
<feature type="region of interest" description="Disordered" evidence="1">
    <location>
        <begin position="238"/>
        <end position="257"/>
    </location>
</feature>
<protein>
    <recommendedName>
        <fullName evidence="2">DUF8175 domain-containing protein</fullName>
    </recommendedName>
</protein>
<dbReference type="Proteomes" id="UP000230886">
    <property type="component" value="Unassembled WGS sequence"/>
</dbReference>
<accession>A0A2A5J483</accession>